<protein>
    <submittedName>
        <fullName evidence="2">Sporulation protein</fullName>
    </submittedName>
</protein>
<sequence length="313" mass="34660">MKRTGFILFITLLLGYMLLFPAESLNASVQGITLWFRTLLPALLPFIILSGLLIHTNFIPFLFGIFPSFWRTTLGLSPYGAYAFVLGIFCGYPMGAKLTADLLRENCITKNEADYLLTISNNASPMFLMAYILNQLLHTQRMVILSFALIYVSDFLCCMIFRAVYHRFALPCSGSHSIKKEVSQVPLPELLDTSIMNGFESITRLGGYVLLFNLLAAMIEKILPSGSGIGSLIAAVTELSSGAAKIAQLPWDFSLRYSIILAATAFGGFSCVLQTHSMIRKTGLSIRMYLAAKVLNGALTFFLCRLFFAFFHG</sequence>
<organism evidence="2 3">
    <name type="scientific">Ruminococcus gauvreauii</name>
    <dbReference type="NCBI Taxonomy" id="438033"/>
    <lineage>
        <taxon>Bacteria</taxon>
        <taxon>Bacillati</taxon>
        <taxon>Bacillota</taxon>
        <taxon>Clostridia</taxon>
        <taxon>Eubacteriales</taxon>
        <taxon>Oscillospiraceae</taxon>
        <taxon>Ruminococcus</taxon>
    </lineage>
</organism>
<gene>
    <name evidence="2" type="ORF">NQ502_00905</name>
</gene>
<name>A0ABY5VHJ0_9FIRM</name>
<keyword evidence="1" id="KW-1133">Transmembrane helix</keyword>
<feature type="transmembrane region" description="Helical" evidence="1">
    <location>
        <begin position="255"/>
        <end position="273"/>
    </location>
</feature>
<evidence type="ECO:0000256" key="1">
    <source>
        <dbReference type="SAM" id="Phobius"/>
    </source>
</evidence>
<keyword evidence="3" id="KW-1185">Reference proteome</keyword>
<feature type="transmembrane region" description="Helical" evidence="1">
    <location>
        <begin position="42"/>
        <end position="64"/>
    </location>
</feature>
<dbReference type="Proteomes" id="UP001060164">
    <property type="component" value="Chromosome"/>
</dbReference>
<reference evidence="2" key="1">
    <citation type="journal article" date="2022" name="Cell">
        <title>Design, construction, and in vivo augmentation of a complex gut microbiome.</title>
        <authorList>
            <person name="Cheng A.G."/>
            <person name="Ho P.Y."/>
            <person name="Aranda-Diaz A."/>
            <person name="Jain S."/>
            <person name="Yu F.B."/>
            <person name="Meng X."/>
            <person name="Wang M."/>
            <person name="Iakiviak M."/>
            <person name="Nagashima K."/>
            <person name="Zhao A."/>
            <person name="Murugkar P."/>
            <person name="Patil A."/>
            <person name="Atabakhsh K."/>
            <person name="Weakley A."/>
            <person name="Yan J."/>
            <person name="Brumbaugh A.R."/>
            <person name="Higginbottom S."/>
            <person name="Dimas A."/>
            <person name="Shiver A.L."/>
            <person name="Deutschbauer A."/>
            <person name="Neff N."/>
            <person name="Sonnenburg J.L."/>
            <person name="Huang K.C."/>
            <person name="Fischbach M.A."/>
        </authorList>
    </citation>
    <scope>NUCLEOTIDE SEQUENCE</scope>
    <source>
        <strain evidence="2">DSM 19829</strain>
    </source>
</reference>
<keyword evidence="1" id="KW-0472">Membrane</keyword>
<feature type="transmembrane region" description="Helical" evidence="1">
    <location>
        <begin position="115"/>
        <end position="133"/>
    </location>
</feature>
<keyword evidence="1" id="KW-0812">Transmembrane</keyword>
<dbReference type="RefSeq" id="WP_028528348.1">
    <property type="nucleotide sequence ID" value="NZ_CABLBR010000010.1"/>
</dbReference>
<accession>A0ABY5VHJ0</accession>
<feature type="transmembrane region" description="Helical" evidence="1">
    <location>
        <begin position="76"/>
        <end position="95"/>
    </location>
</feature>
<evidence type="ECO:0000313" key="3">
    <source>
        <dbReference type="Proteomes" id="UP001060164"/>
    </source>
</evidence>
<evidence type="ECO:0000313" key="2">
    <source>
        <dbReference type="EMBL" id="UWP59653.1"/>
    </source>
</evidence>
<feature type="transmembrane region" description="Helical" evidence="1">
    <location>
        <begin position="145"/>
        <end position="165"/>
    </location>
</feature>
<proteinExistence type="predicted"/>
<dbReference type="EMBL" id="CP102290">
    <property type="protein sequence ID" value="UWP59653.1"/>
    <property type="molecule type" value="Genomic_DNA"/>
</dbReference>
<feature type="transmembrane region" description="Helical" evidence="1">
    <location>
        <begin position="294"/>
        <end position="311"/>
    </location>
</feature>